<dbReference type="RefSeq" id="WP_284274343.1">
    <property type="nucleotide sequence ID" value="NZ_BSOW01000042.1"/>
</dbReference>
<proteinExistence type="predicted"/>
<evidence type="ECO:0000256" key="1">
    <source>
        <dbReference type="SAM" id="MobiDB-lite"/>
    </source>
</evidence>
<feature type="region of interest" description="Disordered" evidence="1">
    <location>
        <begin position="26"/>
        <end position="52"/>
    </location>
</feature>
<evidence type="ECO:0000313" key="2">
    <source>
        <dbReference type="EMBL" id="GLR91124.1"/>
    </source>
</evidence>
<gene>
    <name evidence="2" type="ORF">GCM10007857_78400</name>
</gene>
<organism evidence="2 3">
    <name type="scientific">Bradyrhizobium iriomotense</name>
    <dbReference type="NCBI Taxonomy" id="441950"/>
    <lineage>
        <taxon>Bacteria</taxon>
        <taxon>Pseudomonadati</taxon>
        <taxon>Pseudomonadota</taxon>
        <taxon>Alphaproteobacteria</taxon>
        <taxon>Hyphomicrobiales</taxon>
        <taxon>Nitrobacteraceae</taxon>
        <taxon>Bradyrhizobium</taxon>
    </lineage>
</organism>
<keyword evidence="3" id="KW-1185">Reference proteome</keyword>
<evidence type="ECO:0000313" key="3">
    <source>
        <dbReference type="Proteomes" id="UP001156905"/>
    </source>
</evidence>
<dbReference type="Proteomes" id="UP001156905">
    <property type="component" value="Unassembled WGS sequence"/>
</dbReference>
<name>A0ABQ6B9Q3_9BRAD</name>
<sequence length="52" mass="5653">MRKKQIIASLKEDQFGVSVADLCRKRGVSDASTDKPKADAYSKAAARREQGA</sequence>
<protein>
    <recommendedName>
        <fullName evidence="4">Transposase</fullName>
    </recommendedName>
</protein>
<reference evidence="3" key="1">
    <citation type="journal article" date="2019" name="Int. J. Syst. Evol. Microbiol.">
        <title>The Global Catalogue of Microorganisms (GCM) 10K type strain sequencing project: providing services to taxonomists for standard genome sequencing and annotation.</title>
        <authorList>
            <consortium name="The Broad Institute Genomics Platform"/>
            <consortium name="The Broad Institute Genome Sequencing Center for Infectious Disease"/>
            <person name="Wu L."/>
            <person name="Ma J."/>
        </authorList>
    </citation>
    <scope>NUCLEOTIDE SEQUENCE [LARGE SCALE GENOMIC DNA]</scope>
    <source>
        <strain evidence="3">NBRC 102520</strain>
    </source>
</reference>
<comment type="caution">
    <text evidence="2">The sequence shown here is derived from an EMBL/GenBank/DDBJ whole genome shotgun (WGS) entry which is preliminary data.</text>
</comment>
<dbReference type="EMBL" id="BSOW01000042">
    <property type="protein sequence ID" value="GLR91124.1"/>
    <property type="molecule type" value="Genomic_DNA"/>
</dbReference>
<accession>A0ABQ6B9Q3</accession>
<evidence type="ECO:0008006" key="4">
    <source>
        <dbReference type="Google" id="ProtNLM"/>
    </source>
</evidence>